<dbReference type="RefSeq" id="WP_313981477.1">
    <property type="nucleotide sequence ID" value="NZ_JASJOS010000007.1"/>
</dbReference>
<name>A0AAE3U881_9BACT</name>
<keyword evidence="3" id="KW-0489">Methyltransferase</keyword>
<dbReference type="EMBL" id="JASJOS010000007">
    <property type="protein sequence ID" value="MDJ1482402.1"/>
    <property type="molecule type" value="Genomic_DNA"/>
</dbReference>
<keyword evidence="1" id="KW-0808">Transferase</keyword>
<evidence type="ECO:0000313" key="4">
    <source>
        <dbReference type="Proteomes" id="UP001241110"/>
    </source>
</evidence>
<evidence type="ECO:0000259" key="2">
    <source>
        <dbReference type="Pfam" id="PF08241"/>
    </source>
</evidence>
<dbReference type="PANTHER" id="PTHR44068">
    <property type="entry name" value="ZGC:194242"/>
    <property type="match status" value="1"/>
</dbReference>
<proteinExistence type="predicted"/>
<evidence type="ECO:0000256" key="1">
    <source>
        <dbReference type="ARBA" id="ARBA00022679"/>
    </source>
</evidence>
<protein>
    <submittedName>
        <fullName evidence="3">Class I SAM-dependent methyltransferase</fullName>
    </submittedName>
</protein>
<evidence type="ECO:0000313" key="3">
    <source>
        <dbReference type="EMBL" id="MDJ1482402.1"/>
    </source>
</evidence>
<dbReference type="Pfam" id="PF08241">
    <property type="entry name" value="Methyltransf_11"/>
    <property type="match status" value="1"/>
</dbReference>
<dbReference type="SUPFAM" id="SSF53335">
    <property type="entry name" value="S-adenosyl-L-methionine-dependent methyltransferases"/>
    <property type="match status" value="1"/>
</dbReference>
<dbReference type="AlphaFoldDB" id="A0AAE3U881"/>
<gene>
    <name evidence="3" type="ORF">QNI16_17990</name>
</gene>
<sequence length="282" mass="32445">MTWEETIIYIRTLPEYQNLIHDAYLDEDLLKNVNRFKNSEEYKATLSFIKQFSPQATKLLDIGAGNGISSIAFALDKFNVTAVEPDSSITVGSNAIRYVSDYYTLVNIQVIESYAEKLPFPDATFDIVYARQAMHHAQNLDLFVSEAFRVLKKGGIFFTVRDHVIHNNKEKIDFLASHPLQKFYGGENAFSITQYKNAFEKCGFEILITLSHFDSVINFAPKTEQEILATDTNLKDTFNKKFPFMSKFLFPLYKFYISARYGKINDESNMPGRLYSFIAQKN</sequence>
<organism evidence="3 4">
    <name type="scientific">Xanthocytophaga flava</name>
    <dbReference type="NCBI Taxonomy" id="3048013"/>
    <lineage>
        <taxon>Bacteria</taxon>
        <taxon>Pseudomonadati</taxon>
        <taxon>Bacteroidota</taxon>
        <taxon>Cytophagia</taxon>
        <taxon>Cytophagales</taxon>
        <taxon>Rhodocytophagaceae</taxon>
        <taxon>Xanthocytophaga</taxon>
    </lineage>
</organism>
<dbReference type="GO" id="GO:0032259">
    <property type="term" value="P:methylation"/>
    <property type="evidence" value="ECO:0007669"/>
    <property type="project" value="UniProtKB-KW"/>
</dbReference>
<dbReference type="Proteomes" id="UP001241110">
    <property type="component" value="Unassembled WGS sequence"/>
</dbReference>
<dbReference type="GO" id="GO:0008757">
    <property type="term" value="F:S-adenosylmethionine-dependent methyltransferase activity"/>
    <property type="evidence" value="ECO:0007669"/>
    <property type="project" value="InterPro"/>
</dbReference>
<dbReference type="Gene3D" id="3.40.50.150">
    <property type="entry name" value="Vaccinia Virus protein VP39"/>
    <property type="match status" value="1"/>
</dbReference>
<comment type="caution">
    <text evidence="3">The sequence shown here is derived from an EMBL/GenBank/DDBJ whole genome shotgun (WGS) entry which is preliminary data.</text>
</comment>
<feature type="domain" description="Methyltransferase type 11" evidence="2">
    <location>
        <begin position="60"/>
        <end position="158"/>
    </location>
</feature>
<dbReference type="CDD" id="cd02440">
    <property type="entry name" value="AdoMet_MTases"/>
    <property type="match status" value="1"/>
</dbReference>
<dbReference type="InterPro" id="IPR050447">
    <property type="entry name" value="Erg6_SMT_methyltransf"/>
</dbReference>
<accession>A0AAE3U881</accession>
<dbReference type="InterPro" id="IPR029063">
    <property type="entry name" value="SAM-dependent_MTases_sf"/>
</dbReference>
<reference evidence="3" key="1">
    <citation type="submission" date="2023-05" db="EMBL/GenBank/DDBJ databases">
        <authorList>
            <person name="Zhang X."/>
        </authorList>
    </citation>
    <scope>NUCLEOTIDE SEQUENCE</scope>
    <source>
        <strain evidence="3">YF14B1</strain>
    </source>
</reference>
<dbReference type="InterPro" id="IPR013216">
    <property type="entry name" value="Methyltransf_11"/>
</dbReference>
<dbReference type="PANTHER" id="PTHR44068:SF11">
    <property type="entry name" value="GERANYL DIPHOSPHATE 2-C-METHYLTRANSFERASE"/>
    <property type="match status" value="1"/>
</dbReference>